<accession>A0A1A9F5Q5</accession>
<sequence length="199" mass="21300">MTAKIDYYFTCISPFTFLGHELLIKTAAAAGAQINFLPTRLGPVFANSGAKPLGERPQARQAYRLVELKRWAKKRGLALNLQPKFFPSDPALADSCVIALLAARQNPAEFAGRVMAACWVDDKNIADSQVIRAALEACGFDADAILAAAGADATAATYDQNTEQAVALGILGAPSYVLNGEQFWGQDRLELLAEALAQV</sequence>
<dbReference type="InterPro" id="IPR036249">
    <property type="entry name" value="Thioredoxin-like_sf"/>
</dbReference>
<gene>
    <name evidence="4" type="ORF">A8C75_16050</name>
</gene>
<evidence type="ECO:0000313" key="4">
    <source>
        <dbReference type="EMBL" id="ANG65310.1"/>
    </source>
</evidence>
<evidence type="ECO:0000256" key="2">
    <source>
        <dbReference type="PIRSR" id="PIRSR006386-1"/>
    </source>
</evidence>
<comment type="catalytic activity">
    <reaction evidence="1">
        <text>2-hydroxychromene-2-carboxylate = (3E)-4-(2-hydroxyphenyl)-2-oxobut-3-enoate</text>
        <dbReference type="Rhea" id="RHEA:27401"/>
        <dbReference type="ChEBI" id="CHEBI:59350"/>
        <dbReference type="ChEBI" id="CHEBI:59353"/>
        <dbReference type="EC" id="5.99.1.4"/>
    </reaction>
</comment>
<keyword evidence="5" id="KW-1185">Reference proteome</keyword>
<dbReference type="SUPFAM" id="SSF52833">
    <property type="entry name" value="Thioredoxin-like"/>
    <property type="match status" value="1"/>
</dbReference>
<dbReference type="EC" id="5.99.1.4" evidence="1"/>
<dbReference type="KEGG" id="mars:A8C75_16050"/>
<dbReference type="GO" id="GO:0004602">
    <property type="term" value="F:glutathione peroxidase activity"/>
    <property type="evidence" value="ECO:0007669"/>
    <property type="project" value="TreeGrafter"/>
</dbReference>
<dbReference type="GO" id="GO:0006749">
    <property type="term" value="P:glutathione metabolic process"/>
    <property type="evidence" value="ECO:0007669"/>
    <property type="project" value="TreeGrafter"/>
</dbReference>
<dbReference type="CDD" id="cd03022">
    <property type="entry name" value="DsbA_HCCA_Iso"/>
    <property type="match status" value="1"/>
</dbReference>
<evidence type="ECO:0000256" key="1">
    <source>
        <dbReference type="PIRNR" id="PIRNR006386"/>
    </source>
</evidence>
<dbReference type="InterPro" id="IPR051924">
    <property type="entry name" value="GST_Kappa/NadH"/>
</dbReference>
<feature type="active site" description="Nucleophile" evidence="2">
    <location>
        <position position="13"/>
    </location>
</feature>
<dbReference type="GO" id="GO:1901170">
    <property type="term" value="P:naphthalene catabolic process"/>
    <property type="evidence" value="ECO:0007669"/>
    <property type="project" value="InterPro"/>
</dbReference>
<dbReference type="Pfam" id="PF01323">
    <property type="entry name" value="DSBA"/>
    <property type="match status" value="1"/>
</dbReference>
<dbReference type="EMBL" id="CP015839">
    <property type="protein sequence ID" value="ANG65310.1"/>
    <property type="molecule type" value="Genomic_DNA"/>
</dbReference>
<dbReference type="Gene3D" id="3.40.30.10">
    <property type="entry name" value="Glutaredoxin"/>
    <property type="match status" value="1"/>
</dbReference>
<protein>
    <recommendedName>
        <fullName evidence="1">2-hydroxychromene-2-carboxylate isomerase</fullName>
        <ecNumber evidence="1">5.99.1.4</ecNumber>
    </recommendedName>
</protein>
<dbReference type="OrthoDB" id="5244108at2"/>
<dbReference type="GO" id="GO:0018845">
    <property type="term" value="F:2-hydroxychromene-2-carboxylate isomerase activity"/>
    <property type="evidence" value="ECO:0007669"/>
    <property type="project" value="UniProtKB-UniRule"/>
</dbReference>
<reference evidence="5" key="1">
    <citation type="submission" date="2016-05" db="EMBL/GenBank/DDBJ databases">
        <authorList>
            <person name="Baek K."/>
            <person name="Yang S.-J."/>
        </authorList>
    </citation>
    <scope>NUCLEOTIDE SEQUENCE [LARGE SCALE GENOMIC DNA]</scope>
    <source>
        <strain evidence="5">ST58-10</strain>
    </source>
</reference>
<organism evidence="4 5">
    <name type="scientific">Marinobacterium aestuarii</name>
    <dbReference type="NCBI Taxonomy" id="1821621"/>
    <lineage>
        <taxon>Bacteria</taxon>
        <taxon>Pseudomonadati</taxon>
        <taxon>Pseudomonadota</taxon>
        <taxon>Gammaproteobacteria</taxon>
        <taxon>Oceanospirillales</taxon>
        <taxon>Oceanospirillaceae</taxon>
        <taxon>Marinobacterium</taxon>
    </lineage>
</organism>
<dbReference type="PIRSF" id="PIRSF006386">
    <property type="entry name" value="HCCAis_GSTk"/>
    <property type="match status" value="1"/>
</dbReference>
<evidence type="ECO:0000259" key="3">
    <source>
        <dbReference type="Pfam" id="PF01323"/>
    </source>
</evidence>
<keyword evidence="1" id="KW-0413">Isomerase</keyword>
<dbReference type="Proteomes" id="UP000078070">
    <property type="component" value="Chromosome"/>
</dbReference>
<dbReference type="PANTHER" id="PTHR42943:SF13">
    <property type="entry name" value="GLUTATHIONE S-TRANSFERASE KAPPA-RELATED"/>
    <property type="match status" value="1"/>
</dbReference>
<feature type="domain" description="DSBA-like thioredoxin" evidence="3">
    <location>
        <begin position="5"/>
        <end position="197"/>
    </location>
</feature>
<dbReference type="AlphaFoldDB" id="A0A1A9F5Q5"/>
<proteinExistence type="inferred from homology"/>
<reference evidence="4 5" key="2">
    <citation type="journal article" date="2018" name="Int. J. Syst. Evol. Microbiol.">
        <title>Marinobacterium aestuarii sp. nov., a benzene-degrading marine bacterium isolated from estuary sediment.</title>
        <authorList>
            <person name="Bae S.S."/>
            <person name="Jung J."/>
            <person name="Chung D."/>
            <person name="Baek K."/>
        </authorList>
    </citation>
    <scope>NUCLEOTIDE SEQUENCE [LARGE SCALE GENOMIC DNA]</scope>
    <source>
        <strain evidence="4 5">ST58-10</strain>
    </source>
</reference>
<name>A0A1A9F5Q5_9GAMM</name>
<dbReference type="GO" id="GO:0004364">
    <property type="term" value="F:glutathione transferase activity"/>
    <property type="evidence" value="ECO:0007669"/>
    <property type="project" value="TreeGrafter"/>
</dbReference>
<evidence type="ECO:0000313" key="5">
    <source>
        <dbReference type="Proteomes" id="UP000078070"/>
    </source>
</evidence>
<comment type="similarity">
    <text evidence="1">Belongs to the GST superfamily. NadH family.</text>
</comment>
<dbReference type="InterPro" id="IPR044087">
    <property type="entry name" value="NahD-like"/>
</dbReference>
<dbReference type="PANTHER" id="PTHR42943">
    <property type="entry name" value="GLUTATHIONE S-TRANSFERASE KAPPA"/>
    <property type="match status" value="1"/>
</dbReference>
<dbReference type="InterPro" id="IPR014440">
    <property type="entry name" value="HCCAis_GSTk"/>
</dbReference>
<dbReference type="InterPro" id="IPR001853">
    <property type="entry name" value="DSBA-like_thioredoxin_dom"/>
</dbReference>